<dbReference type="Proteomes" id="UP000199494">
    <property type="component" value="Unassembled WGS sequence"/>
</dbReference>
<organism evidence="1 2">
    <name type="scientific">Prauserella marina</name>
    <dbReference type="NCBI Taxonomy" id="530584"/>
    <lineage>
        <taxon>Bacteria</taxon>
        <taxon>Bacillati</taxon>
        <taxon>Actinomycetota</taxon>
        <taxon>Actinomycetes</taxon>
        <taxon>Pseudonocardiales</taxon>
        <taxon>Pseudonocardiaceae</taxon>
        <taxon>Prauserella</taxon>
    </lineage>
</organism>
<evidence type="ECO:0000313" key="1">
    <source>
        <dbReference type="EMBL" id="SDC02067.1"/>
    </source>
</evidence>
<sequence length="101" mass="10977">MGSGDAGMALHDEEQRQLAEIERKLAEDDPQLAQKLTRLRPFGTPRAGLALLTMFASFVLGLAIVAIGAEVGSFVLGIIGIVLAVGLPTVLIWRLWLRRLR</sequence>
<reference evidence="1 2" key="1">
    <citation type="submission" date="2016-10" db="EMBL/GenBank/DDBJ databases">
        <authorList>
            <person name="de Groot N.N."/>
        </authorList>
    </citation>
    <scope>NUCLEOTIDE SEQUENCE [LARGE SCALE GENOMIC DNA]</scope>
    <source>
        <strain evidence="1 2">CGMCC 4.5506</strain>
    </source>
</reference>
<dbReference type="EMBL" id="FMZE01000001">
    <property type="protein sequence ID" value="SDC02067.1"/>
    <property type="molecule type" value="Genomic_DNA"/>
</dbReference>
<evidence type="ECO:0000313" key="2">
    <source>
        <dbReference type="Proteomes" id="UP000199494"/>
    </source>
</evidence>
<dbReference type="InterPro" id="IPR021401">
    <property type="entry name" value="DUF3040"/>
</dbReference>
<proteinExistence type="predicted"/>
<name>A0A1G6I6A7_9PSEU</name>
<protein>
    <submittedName>
        <fullName evidence="1">Uncharacterized protein</fullName>
    </submittedName>
</protein>
<dbReference type="STRING" id="530584.SAMN05421630_10194"/>
<keyword evidence="2" id="KW-1185">Reference proteome</keyword>
<dbReference type="AlphaFoldDB" id="A0A1G6I6A7"/>
<gene>
    <name evidence="1" type="ORF">SAMN05421630_10194</name>
</gene>
<dbReference type="Pfam" id="PF11239">
    <property type="entry name" value="DUF3040"/>
    <property type="match status" value="1"/>
</dbReference>
<accession>A0A1G6I6A7</accession>